<feature type="domain" description="G-protein coupled receptors family 1 profile" evidence="10">
    <location>
        <begin position="74"/>
        <end position="124"/>
    </location>
</feature>
<evidence type="ECO:0000256" key="9">
    <source>
        <dbReference type="SAM" id="Phobius"/>
    </source>
</evidence>
<comment type="subcellular location">
    <subcellularLocation>
        <location evidence="1">Cell membrane</location>
        <topology evidence="1">Multi-pass membrane protein</topology>
    </subcellularLocation>
</comment>
<dbReference type="InterPro" id="IPR000276">
    <property type="entry name" value="GPCR_Rhodpsn"/>
</dbReference>
<keyword evidence="5" id="KW-0297">G-protein coupled receptor</keyword>
<dbReference type="Ensembl" id="ENSPMAT00000003601.1">
    <property type="protein sequence ID" value="ENSPMAP00000003586.1"/>
    <property type="gene ID" value="ENSPMAG00000003289.1"/>
</dbReference>
<dbReference type="InterPro" id="IPR017452">
    <property type="entry name" value="GPCR_Rhodpsn_7TM"/>
</dbReference>
<keyword evidence="4 9" id="KW-1133">Transmembrane helix</keyword>
<dbReference type="HOGENOM" id="CLU_1717489_0_0_1"/>
<evidence type="ECO:0000256" key="8">
    <source>
        <dbReference type="ARBA" id="ARBA00023224"/>
    </source>
</evidence>
<keyword evidence="6 9" id="KW-0472">Membrane</keyword>
<evidence type="ECO:0000313" key="11">
    <source>
        <dbReference type="Ensembl" id="ENSPMAP00000003586.1"/>
    </source>
</evidence>
<keyword evidence="7" id="KW-0675">Receptor</keyword>
<evidence type="ECO:0000256" key="2">
    <source>
        <dbReference type="ARBA" id="ARBA00022475"/>
    </source>
</evidence>
<dbReference type="PROSITE" id="PS50262">
    <property type="entry name" value="G_PROTEIN_RECEP_F1_2"/>
    <property type="match status" value="2"/>
</dbReference>
<dbReference type="GeneTree" id="ENSGT00950000182934"/>
<keyword evidence="2" id="KW-1003">Cell membrane</keyword>
<accession>S4REF4</accession>
<name>S4REF4_PETMA</name>
<dbReference type="SUPFAM" id="SSF81321">
    <property type="entry name" value="Family A G protein-coupled receptor-like"/>
    <property type="match status" value="1"/>
</dbReference>
<dbReference type="GO" id="GO:0071880">
    <property type="term" value="P:adenylate cyclase-activating adrenergic receptor signaling pathway"/>
    <property type="evidence" value="ECO:0007669"/>
    <property type="project" value="TreeGrafter"/>
</dbReference>
<dbReference type="GO" id="GO:0043410">
    <property type="term" value="P:positive regulation of MAPK cascade"/>
    <property type="evidence" value="ECO:0007669"/>
    <property type="project" value="TreeGrafter"/>
</dbReference>
<dbReference type="AlphaFoldDB" id="S4REF4"/>
<evidence type="ECO:0000259" key="10">
    <source>
        <dbReference type="PROSITE" id="PS50262"/>
    </source>
</evidence>
<proteinExistence type="predicted"/>
<dbReference type="Gene3D" id="1.20.1070.10">
    <property type="entry name" value="Rhodopsin 7-helix transmembrane proteins"/>
    <property type="match status" value="2"/>
</dbReference>
<feature type="domain" description="G-protein coupled receptors family 1 profile" evidence="10">
    <location>
        <begin position="1"/>
        <end position="65"/>
    </location>
</feature>
<protein>
    <recommendedName>
        <fullName evidence="10">G-protein coupled receptors family 1 profile domain-containing protein</fullName>
    </recommendedName>
</protein>
<reference evidence="11" key="2">
    <citation type="submission" date="2025-09" db="UniProtKB">
        <authorList>
            <consortium name="Ensembl"/>
        </authorList>
    </citation>
    <scope>IDENTIFICATION</scope>
</reference>
<dbReference type="STRING" id="7757.ENSPMAP00000003586"/>
<evidence type="ECO:0000256" key="1">
    <source>
        <dbReference type="ARBA" id="ARBA00004651"/>
    </source>
</evidence>
<reference evidence="11" key="1">
    <citation type="submission" date="2025-08" db="UniProtKB">
        <authorList>
            <consortium name="Ensembl"/>
        </authorList>
    </citation>
    <scope>IDENTIFICATION</scope>
</reference>
<keyword evidence="3 9" id="KW-0812">Transmembrane</keyword>
<dbReference type="GO" id="GO:0004930">
    <property type="term" value="F:G protein-coupled receptor activity"/>
    <property type="evidence" value="ECO:0007669"/>
    <property type="project" value="UniProtKB-KW"/>
</dbReference>
<feature type="transmembrane region" description="Helical" evidence="9">
    <location>
        <begin position="74"/>
        <end position="93"/>
    </location>
</feature>
<dbReference type="PRINTS" id="PR00237">
    <property type="entry name" value="GPCRRHODOPSN"/>
</dbReference>
<dbReference type="PANTHER" id="PTHR24248:SF66">
    <property type="entry name" value="OCTOPAMINE RECEPTOR BETA-3R"/>
    <property type="match status" value="1"/>
</dbReference>
<organism evidence="11">
    <name type="scientific">Petromyzon marinus</name>
    <name type="common">Sea lamprey</name>
    <dbReference type="NCBI Taxonomy" id="7757"/>
    <lineage>
        <taxon>Eukaryota</taxon>
        <taxon>Metazoa</taxon>
        <taxon>Chordata</taxon>
        <taxon>Craniata</taxon>
        <taxon>Vertebrata</taxon>
        <taxon>Cyclostomata</taxon>
        <taxon>Hyperoartia</taxon>
        <taxon>Petromyzontiformes</taxon>
        <taxon>Petromyzontidae</taxon>
        <taxon>Petromyzon</taxon>
    </lineage>
</organism>
<keyword evidence="8" id="KW-0807">Transducer</keyword>
<dbReference type="Pfam" id="PF00001">
    <property type="entry name" value="7tm_1"/>
    <property type="match status" value="2"/>
</dbReference>
<evidence type="ECO:0000256" key="6">
    <source>
        <dbReference type="ARBA" id="ARBA00023136"/>
    </source>
</evidence>
<dbReference type="PANTHER" id="PTHR24248">
    <property type="entry name" value="ADRENERGIC RECEPTOR-RELATED G-PROTEIN COUPLED RECEPTOR"/>
    <property type="match status" value="1"/>
</dbReference>
<evidence type="ECO:0000256" key="7">
    <source>
        <dbReference type="ARBA" id="ARBA00023170"/>
    </source>
</evidence>
<sequence>CVYNCWFYGHAFCKVHHFLHAFLPTASTMHFCCIGYDRYLAICDPFHYQERFTRRTAVIALAATWREHNATKTVSIILGIFICWAPFFGTIVIDPYLNYTTKPVVWEMLNWIGHVNSAINPFLYGCFNRTFRNAICIIFSRRLLQPGIRSAEL</sequence>
<evidence type="ECO:0000256" key="3">
    <source>
        <dbReference type="ARBA" id="ARBA00022692"/>
    </source>
</evidence>
<evidence type="ECO:0000256" key="4">
    <source>
        <dbReference type="ARBA" id="ARBA00022989"/>
    </source>
</evidence>
<evidence type="ECO:0000256" key="5">
    <source>
        <dbReference type="ARBA" id="ARBA00023040"/>
    </source>
</evidence>
<dbReference type="GO" id="GO:0005886">
    <property type="term" value="C:plasma membrane"/>
    <property type="evidence" value="ECO:0007669"/>
    <property type="project" value="UniProtKB-SubCell"/>
</dbReference>